<accession>A0A804I6V6</accession>
<organism evidence="3 4">
    <name type="scientific">Musa acuminata subsp. malaccensis</name>
    <name type="common">Wild banana</name>
    <name type="synonym">Musa malaccensis</name>
    <dbReference type="NCBI Taxonomy" id="214687"/>
    <lineage>
        <taxon>Eukaryota</taxon>
        <taxon>Viridiplantae</taxon>
        <taxon>Streptophyta</taxon>
        <taxon>Embryophyta</taxon>
        <taxon>Tracheophyta</taxon>
        <taxon>Spermatophyta</taxon>
        <taxon>Magnoliopsida</taxon>
        <taxon>Liliopsida</taxon>
        <taxon>Zingiberales</taxon>
        <taxon>Musaceae</taxon>
        <taxon>Musa</taxon>
    </lineage>
</organism>
<feature type="transmembrane region" description="Helical" evidence="1">
    <location>
        <begin position="26"/>
        <end position="43"/>
    </location>
</feature>
<name>A0A804I6V6_MUSAM</name>
<evidence type="ECO:0000256" key="1">
    <source>
        <dbReference type="SAM" id="Phobius"/>
    </source>
</evidence>
<gene>
    <name evidence="2" type="ORF">GSMUA_203230.1</name>
</gene>
<sequence length="72" mass="8202">MIYNLLLVVIVVNNCCDNTIQIPLMIYNLLLVVFLLIPCISLLKKCFLGVLGYSIKTQKLISIKENSRTLLF</sequence>
<evidence type="ECO:0000313" key="3">
    <source>
        <dbReference type="EnsemblPlants" id="Ma03_p00280.1"/>
    </source>
</evidence>
<dbReference type="EMBL" id="HG996468">
    <property type="protein sequence ID" value="CAG1848737.1"/>
    <property type="molecule type" value="Genomic_DNA"/>
</dbReference>
<protein>
    <submittedName>
        <fullName evidence="2">(wild Malaysian banana) hypothetical protein</fullName>
    </submittedName>
</protein>
<evidence type="ECO:0000313" key="4">
    <source>
        <dbReference type="Proteomes" id="UP000012960"/>
    </source>
</evidence>
<dbReference type="InParanoid" id="A0A804I6V6"/>
<reference evidence="3" key="2">
    <citation type="submission" date="2021-05" db="UniProtKB">
        <authorList>
            <consortium name="EnsemblPlants"/>
        </authorList>
    </citation>
    <scope>IDENTIFICATION</scope>
    <source>
        <strain evidence="3">subsp. malaccensis</strain>
    </source>
</reference>
<dbReference type="AlphaFoldDB" id="A0A804I6V6"/>
<dbReference type="EnsemblPlants" id="Ma03_t00280.1">
    <property type="protein sequence ID" value="Ma03_p00280.1"/>
    <property type="gene ID" value="Ma03_g00280"/>
</dbReference>
<dbReference type="Proteomes" id="UP000012960">
    <property type="component" value="Unplaced"/>
</dbReference>
<reference evidence="2" key="1">
    <citation type="submission" date="2021-03" db="EMBL/GenBank/DDBJ databases">
        <authorList>
            <consortium name="Genoscope - CEA"/>
            <person name="William W."/>
        </authorList>
    </citation>
    <scope>NUCLEOTIDE SEQUENCE</scope>
    <source>
        <strain evidence="2">Doubled-haploid Pahang</strain>
    </source>
</reference>
<keyword evidence="1" id="KW-1133">Transmembrane helix</keyword>
<dbReference type="Gramene" id="Ma03_t00280.1">
    <property type="protein sequence ID" value="Ma03_p00280.1"/>
    <property type="gene ID" value="Ma03_g00280"/>
</dbReference>
<evidence type="ECO:0000313" key="2">
    <source>
        <dbReference type="EMBL" id="CAG1848737.1"/>
    </source>
</evidence>
<keyword evidence="1" id="KW-0472">Membrane</keyword>
<keyword evidence="4" id="KW-1185">Reference proteome</keyword>
<keyword evidence="1" id="KW-0812">Transmembrane</keyword>
<proteinExistence type="predicted"/>